<evidence type="ECO:0000256" key="2">
    <source>
        <dbReference type="SAM" id="Phobius"/>
    </source>
</evidence>
<comment type="caution">
    <text evidence="4">The sequence shown here is derived from an EMBL/GenBank/DDBJ whole genome shotgun (WGS) entry which is preliminary data.</text>
</comment>
<reference evidence="4" key="1">
    <citation type="submission" date="2023-06" db="EMBL/GenBank/DDBJ databases">
        <title>Genome-scale phylogeny and comparative genomics of the fungal order Sordariales.</title>
        <authorList>
            <consortium name="Lawrence Berkeley National Laboratory"/>
            <person name="Hensen N."/>
            <person name="Bonometti L."/>
            <person name="Westerberg I."/>
            <person name="Brannstrom I.O."/>
            <person name="Guillou S."/>
            <person name="Cros-Aarteil S."/>
            <person name="Calhoun S."/>
            <person name="Haridas S."/>
            <person name="Kuo A."/>
            <person name="Mondo S."/>
            <person name="Pangilinan J."/>
            <person name="Riley R."/>
            <person name="Labutti K."/>
            <person name="Andreopoulos B."/>
            <person name="Lipzen A."/>
            <person name="Chen C."/>
            <person name="Yanf M."/>
            <person name="Daum C."/>
            <person name="Ng V."/>
            <person name="Clum A."/>
            <person name="Steindorff A."/>
            <person name="Ohm R."/>
            <person name="Martin F."/>
            <person name="Silar P."/>
            <person name="Natvig D."/>
            <person name="Lalanne C."/>
            <person name="Gautier V."/>
            <person name="Ament-Velasquez S.L."/>
            <person name="Kruys A."/>
            <person name="Hutchinson M.I."/>
            <person name="Powell A.J."/>
            <person name="Barry K."/>
            <person name="Miller A.N."/>
            <person name="Grigoriev I.V."/>
            <person name="Debuchy R."/>
            <person name="Gladieux P."/>
            <person name="Thoren M.H."/>
            <person name="Johannesson H."/>
        </authorList>
    </citation>
    <scope>NUCLEOTIDE SEQUENCE</scope>
    <source>
        <strain evidence="4">8032-3</strain>
    </source>
</reference>
<keyword evidence="2" id="KW-1133">Transmembrane helix</keyword>
<keyword evidence="3" id="KW-0732">Signal</keyword>
<feature type="compositionally biased region" description="Low complexity" evidence="1">
    <location>
        <begin position="201"/>
        <end position="220"/>
    </location>
</feature>
<evidence type="ECO:0000256" key="3">
    <source>
        <dbReference type="SAM" id="SignalP"/>
    </source>
</evidence>
<keyword evidence="5" id="KW-1185">Reference proteome</keyword>
<feature type="transmembrane region" description="Helical" evidence="2">
    <location>
        <begin position="229"/>
        <end position="252"/>
    </location>
</feature>
<feature type="compositionally biased region" description="Low complexity" evidence="1">
    <location>
        <begin position="168"/>
        <end position="184"/>
    </location>
</feature>
<feature type="compositionally biased region" description="Basic and acidic residues" evidence="1">
    <location>
        <begin position="264"/>
        <end position="281"/>
    </location>
</feature>
<feature type="region of interest" description="Disordered" evidence="1">
    <location>
        <begin position="166"/>
        <end position="223"/>
    </location>
</feature>
<feature type="chain" id="PRO_5042515581" description="Mid2 domain-containing protein" evidence="3">
    <location>
        <begin position="20"/>
        <end position="309"/>
    </location>
</feature>
<name>A0AAJ0FGS2_9PEZI</name>
<organism evidence="4 5">
    <name type="scientific">Phialemonium atrogriseum</name>
    <dbReference type="NCBI Taxonomy" id="1093897"/>
    <lineage>
        <taxon>Eukaryota</taxon>
        <taxon>Fungi</taxon>
        <taxon>Dikarya</taxon>
        <taxon>Ascomycota</taxon>
        <taxon>Pezizomycotina</taxon>
        <taxon>Sordariomycetes</taxon>
        <taxon>Sordariomycetidae</taxon>
        <taxon>Cephalothecales</taxon>
        <taxon>Cephalothecaceae</taxon>
        <taxon>Phialemonium</taxon>
    </lineage>
</organism>
<protein>
    <recommendedName>
        <fullName evidence="6">Mid2 domain-containing protein</fullName>
    </recommendedName>
</protein>
<evidence type="ECO:0000313" key="5">
    <source>
        <dbReference type="Proteomes" id="UP001244011"/>
    </source>
</evidence>
<evidence type="ECO:0000256" key="1">
    <source>
        <dbReference type="SAM" id="MobiDB-lite"/>
    </source>
</evidence>
<dbReference type="RefSeq" id="XP_060278856.1">
    <property type="nucleotide sequence ID" value="XM_060430302.1"/>
</dbReference>
<keyword evidence="2" id="KW-0472">Membrane</keyword>
<feature type="signal peptide" evidence="3">
    <location>
        <begin position="1"/>
        <end position="19"/>
    </location>
</feature>
<evidence type="ECO:0008006" key="6">
    <source>
        <dbReference type="Google" id="ProtNLM"/>
    </source>
</evidence>
<dbReference type="EMBL" id="MU839035">
    <property type="protein sequence ID" value="KAK1762643.1"/>
    <property type="molecule type" value="Genomic_DNA"/>
</dbReference>
<feature type="region of interest" description="Disordered" evidence="1">
    <location>
        <begin position="259"/>
        <end position="309"/>
    </location>
</feature>
<sequence>MSIRAVIFLILLFTRVCMPSPAVTSHPATPTFRRHNDARIDKRAVTRLATELSTCGYLNGDPKLPRTADRGYNCRVDTQNGLWGFCPTSVLVASDCGLAGSCEDHHGCSDGCGLTDKEDLTTFTCDSKAYCSTALLTFGVDQTYSYIACGAGPSTDHYLISPTAVAESASTPTTTSRQPSTTNSATESEHGSTSSSQNLEPSVPSSIPSSSGTAPATASSDHSSSNTGFIVGGVIGGLALLCAFGIAAIYLLRRGHGRQQSADTVRRQTDHHPLAVEEQKPHRLAGGWGPQELSDHGNPAARSPVELAG</sequence>
<dbReference type="GeneID" id="85313489"/>
<feature type="compositionally biased region" description="Polar residues" evidence="1">
    <location>
        <begin position="191"/>
        <end position="200"/>
    </location>
</feature>
<evidence type="ECO:0000313" key="4">
    <source>
        <dbReference type="EMBL" id="KAK1762643.1"/>
    </source>
</evidence>
<accession>A0AAJ0FGS2</accession>
<gene>
    <name evidence="4" type="ORF">QBC33DRAFT_563630</name>
</gene>
<dbReference type="AlphaFoldDB" id="A0AAJ0FGS2"/>
<proteinExistence type="predicted"/>
<dbReference type="Proteomes" id="UP001244011">
    <property type="component" value="Unassembled WGS sequence"/>
</dbReference>
<keyword evidence="2" id="KW-0812">Transmembrane</keyword>